<accession>A0A9N9GY25</accession>
<comment type="caution">
    <text evidence="2">The sequence shown here is derived from an EMBL/GenBank/DDBJ whole genome shotgun (WGS) entry which is preliminary data.</text>
</comment>
<protein>
    <submittedName>
        <fullName evidence="2">443_t:CDS:1</fullName>
    </submittedName>
</protein>
<evidence type="ECO:0000313" key="2">
    <source>
        <dbReference type="EMBL" id="CAG8633497.1"/>
    </source>
</evidence>
<keyword evidence="3" id="KW-1185">Reference proteome</keyword>
<gene>
    <name evidence="2" type="ORF">PBRASI_LOCUS9377</name>
</gene>
<name>A0A9N9GY25_9GLOM</name>
<reference evidence="2" key="1">
    <citation type="submission" date="2021-06" db="EMBL/GenBank/DDBJ databases">
        <authorList>
            <person name="Kallberg Y."/>
            <person name="Tangrot J."/>
            <person name="Rosling A."/>
        </authorList>
    </citation>
    <scope>NUCLEOTIDE SEQUENCE</scope>
    <source>
        <strain evidence="2">BR232B</strain>
    </source>
</reference>
<organism evidence="2 3">
    <name type="scientific">Paraglomus brasilianum</name>
    <dbReference type="NCBI Taxonomy" id="144538"/>
    <lineage>
        <taxon>Eukaryota</taxon>
        <taxon>Fungi</taxon>
        <taxon>Fungi incertae sedis</taxon>
        <taxon>Mucoromycota</taxon>
        <taxon>Glomeromycotina</taxon>
        <taxon>Glomeromycetes</taxon>
        <taxon>Paraglomerales</taxon>
        <taxon>Paraglomeraceae</taxon>
        <taxon>Paraglomus</taxon>
    </lineage>
</organism>
<sequence length="61" mass="6810">EKDTPEEPQIVFRHDAEIGLQLDYEIWQAIKARTPLVPPRSTHCKQPASHPTPSPPPSASL</sequence>
<dbReference type="EMBL" id="CAJVPI010002015">
    <property type="protein sequence ID" value="CAG8633497.1"/>
    <property type="molecule type" value="Genomic_DNA"/>
</dbReference>
<dbReference type="Proteomes" id="UP000789739">
    <property type="component" value="Unassembled WGS sequence"/>
</dbReference>
<dbReference type="AlphaFoldDB" id="A0A9N9GY25"/>
<feature type="region of interest" description="Disordered" evidence="1">
    <location>
        <begin position="36"/>
        <end position="61"/>
    </location>
</feature>
<evidence type="ECO:0000313" key="3">
    <source>
        <dbReference type="Proteomes" id="UP000789739"/>
    </source>
</evidence>
<proteinExistence type="predicted"/>
<evidence type="ECO:0000256" key="1">
    <source>
        <dbReference type="SAM" id="MobiDB-lite"/>
    </source>
</evidence>
<feature type="non-terminal residue" evidence="2">
    <location>
        <position position="1"/>
    </location>
</feature>
<feature type="compositionally biased region" description="Pro residues" evidence="1">
    <location>
        <begin position="50"/>
        <end position="61"/>
    </location>
</feature>